<dbReference type="AlphaFoldDB" id="A0A1F7H441"/>
<evidence type="ECO:0000313" key="3">
    <source>
        <dbReference type="EMBL" id="OGK25863.1"/>
    </source>
</evidence>
<proteinExistence type="predicted"/>
<dbReference type="InterPro" id="IPR025645">
    <property type="entry name" value="DUF4349"/>
</dbReference>
<name>A0A1F7H441_9BACT</name>
<dbReference type="Proteomes" id="UP000178597">
    <property type="component" value="Unassembled WGS sequence"/>
</dbReference>
<gene>
    <name evidence="3" type="ORF">A3C28_02705</name>
</gene>
<dbReference type="EMBL" id="MFZP01000058">
    <property type="protein sequence ID" value="OGK25863.1"/>
    <property type="molecule type" value="Genomic_DNA"/>
</dbReference>
<keyword evidence="1" id="KW-0472">Membrane</keyword>
<keyword evidence="1" id="KW-0812">Transmembrane</keyword>
<protein>
    <recommendedName>
        <fullName evidence="2">DUF4349 domain-containing protein</fullName>
    </recommendedName>
</protein>
<organism evidence="3 4">
    <name type="scientific">Candidatus Roizmanbacteria bacterium RIFCSPHIGHO2_02_FULL_39_9</name>
    <dbReference type="NCBI Taxonomy" id="1802040"/>
    <lineage>
        <taxon>Bacteria</taxon>
        <taxon>Candidatus Roizmaniibacteriota</taxon>
    </lineage>
</organism>
<evidence type="ECO:0000259" key="2">
    <source>
        <dbReference type="Pfam" id="PF14257"/>
    </source>
</evidence>
<reference evidence="3 4" key="1">
    <citation type="journal article" date="2016" name="Nat. Commun.">
        <title>Thousands of microbial genomes shed light on interconnected biogeochemical processes in an aquifer system.</title>
        <authorList>
            <person name="Anantharaman K."/>
            <person name="Brown C.T."/>
            <person name="Hug L.A."/>
            <person name="Sharon I."/>
            <person name="Castelle C.J."/>
            <person name="Probst A.J."/>
            <person name="Thomas B.C."/>
            <person name="Singh A."/>
            <person name="Wilkins M.J."/>
            <person name="Karaoz U."/>
            <person name="Brodie E.L."/>
            <person name="Williams K.H."/>
            <person name="Hubbard S.S."/>
            <person name="Banfield J.F."/>
        </authorList>
    </citation>
    <scope>NUCLEOTIDE SEQUENCE [LARGE SCALE GENOMIC DNA]</scope>
</reference>
<dbReference type="Pfam" id="PF14257">
    <property type="entry name" value="DUF4349"/>
    <property type="match status" value="1"/>
</dbReference>
<evidence type="ECO:0000313" key="4">
    <source>
        <dbReference type="Proteomes" id="UP000178597"/>
    </source>
</evidence>
<dbReference type="STRING" id="1802040.A3C28_02705"/>
<feature type="domain" description="DUF4349" evidence="2">
    <location>
        <begin position="78"/>
        <end position="287"/>
    </location>
</feature>
<comment type="caution">
    <text evidence="3">The sequence shown here is derived from an EMBL/GenBank/DDBJ whole genome shotgun (WGS) entry which is preliminary data.</text>
</comment>
<feature type="transmembrane region" description="Helical" evidence="1">
    <location>
        <begin position="269"/>
        <end position="290"/>
    </location>
</feature>
<evidence type="ECO:0000256" key="1">
    <source>
        <dbReference type="SAM" id="Phobius"/>
    </source>
</evidence>
<accession>A0A1F7H441</accession>
<keyword evidence="1" id="KW-1133">Transmembrane helix</keyword>
<sequence length="300" mass="33911">MTRFLTWLKTHKLVAVLLVIVAFLLLKNSSNPVDYTIGRADYKMAPPQTDLSFTLPDVGNSESRMGMESAPAPEVQDRLVVSNSYLSLLVDNVVEVQNQIIQTAERFGGYMVNSNLNNPQDAPTATVTVRVPSGRLQETLRLYRGLAVKVISENLEGEDVTDQFVDNEARLTTLNTTKAKFEEILAKATQIQDILNVQREIISLQSQIDAIKGEQNYLEKNAEMAKLTVYLSTDELALPYAPSETWRPEVIFKQAVRSLVSQIRKVGTFFIWLVVYSIIWIPILILIFLLKKKGYLNFLR</sequence>